<name>A0AAI8VAQ0_9PEZI</name>
<dbReference type="EMBL" id="CAUWAG010000003">
    <property type="protein sequence ID" value="CAJ2501455.1"/>
    <property type="molecule type" value="Genomic_DNA"/>
</dbReference>
<accession>A0AAI8VAQ0</accession>
<evidence type="ECO:0000313" key="3">
    <source>
        <dbReference type="Proteomes" id="UP001295740"/>
    </source>
</evidence>
<proteinExistence type="predicted"/>
<dbReference type="Pfam" id="PF26335">
    <property type="entry name" value="ARB_00930_C"/>
    <property type="match status" value="1"/>
</dbReference>
<evidence type="ECO:0000313" key="2">
    <source>
        <dbReference type="EMBL" id="CAJ2501455.1"/>
    </source>
</evidence>
<protein>
    <submittedName>
        <fullName evidence="2">Uu.00g043080.m01.CDS01</fullName>
    </submittedName>
</protein>
<keyword evidence="3" id="KW-1185">Reference proteome</keyword>
<dbReference type="Proteomes" id="UP001295740">
    <property type="component" value="Unassembled WGS sequence"/>
</dbReference>
<reference evidence="2" key="1">
    <citation type="submission" date="2023-10" db="EMBL/GenBank/DDBJ databases">
        <authorList>
            <person name="Hackl T."/>
        </authorList>
    </citation>
    <scope>NUCLEOTIDE SEQUENCE</scope>
</reference>
<organism evidence="2 3">
    <name type="scientific">Anthostomella pinea</name>
    <dbReference type="NCBI Taxonomy" id="933095"/>
    <lineage>
        <taxon>Eukaryota</taxon>
        <taxon>Fungi</taxon>
        <taxon>Dikarya</taxon>
        <taxon>Ascomycota</taxon>
        <taxon>Pezizomycotina</taxon>
        <taxon>Sordariomycetes</taxon>
        <taxon>Xylariomycetidae</taxon>
        <taxon>Xylariales</taxon>
        <taxon>Xylariaceae</taxon>
        <taxon>Anthostomella</taxon>
    </lineage>
</organism>
<dbReference type="AlphaFoldDB" id="A0AAI8VAQ0"/>
<evidence type="ECO:0000259" key="1">
    <source>
        <dbReference type="Pfam" id="PF26335"/>
    </source>
</evidence>
<comment type="caution">
    <text evidence="2">The sequence shown here is derived from an EMBL/GenBank/DDBJ whole genome shotgun (WGS) entry which is preliminary data.</text>
</comment>
<dbReference type="InterPro" id="IPR058664">
    <property type="entry name" value="ARB_00930-like_C"/>
</dbReference>
<gene>
    <name evidence="2" type="ORF">KHLLAP_LOCUS1923</name>
</gene>
<sequence length="100" mass="10758">MTVVAGLEGATTGVDVRLYPANLVQQPSPASQRISYRAVIEDLATATDGGVFSEDCQTWATVNRIKYGNVGIDEFVFDVEDGQVVSITPRALRVTLKKAV</sequence>
<feature type="domain" description="Beta-lactamase-like ARB-00930-like C-terminal" evidence="1">
    <location>
        <begin position="10"/>
        <end position="99"/>
    </location>
</feature>